<reference evidence="2" key="2">
    <citation type="journal article" date="2022" name="Hortic Res">
        <title>The genome of Dioscorea zingiberensis sheds light on the biosynthesis, origin and evolution of the medicinally important diosgenin saponins.</title>
        <authorList>
            <person name="Li Y."/>
            <person name="Tan C."/>
            <person name="Li Z."/>
            <person name="Guo J."/>
            <person name="Li S."/>
            <person name="Chen X."/>
            <person name="Wang C."/>
            <person name="Dai X."/>
            <person name="Yang H."/>
            <person name="Song W."/>
            <person name="Hou L."/>
            <person name="Xu J."/>
            <person name="Tong Z."/>
            <person name="Xu A."/>
            <person name="Yuan X."/>
            <person name="Wang W."/>
            <person name="Yang Q."/>
            <person name="Chen L."/>
            <person name="Sun Z."/>
            <person name="Wang K."/>
            <person name="Pan B."/>
            <person name="Chen J."/>
            <person name="Bao Y."/>
            <person name="Liu F."/>
            <person name="Qi X."/>
            <person name="Gang D.R."/>
            <person name="Wen J."/>
            <person name="Li J."/>
        </authorList>
    </citation>
    <scope>NUCLEOTIDE SEQUENCE</scope>
    <source>
        <strain evidence="2">Dzin_1.0</strain>
    </source>
</reference>
<reference evidence="2" key="1">
    <citation type="submission" date="2021-03" db="EMBL/GenBank/DDBJ databases">
        <authorList>
            <person name="Li Z."/>
            <person name="Yang C."/>
        </authorList>
    </citation>
    <scope>NUCLEOTIDE SEQUENCE</scope>
    <source>
        <strain evidence="2">Dzin_1.0</strain>
        <tissue evidence="2">Leaf</tissue>
    </source>
</reference>
<organism evidence="2 3">
    <name type="scientific">Dioscorea zingiberensis</name>
    <dbReference type="NCBI Taxonomy" id="325984"/>
    <lineage>
        <taxon>Eukaryota</taxon>
        <taxon>Viridiplantae</taxon>
        <taxon>Streptophyta</taxon>
        <taxon>Embryophyta</taxon>
        <taxon>Tracheophyta</taxon>
        <taxon>Spermatophyta</taxon>
        <taxon>Magnoliopsida</taxon>
        <taxon>Liliopsida</taxon>
        <taxon>Dioscoreales</taxon>
        <taxon>Dioscoreaceae</taxon>
        <taxon>Dioscorea</taxon>
    </lineage>
</organism>
<feature type="region of interest" description="Disordered" evidence="1">
    <location>
        <begin position="25"/>
        <end position="57"/>
    </location>
</feature>
<gene>
    <name evidence="2" type="ORF">J5N97_008946</name>
</gene>
<sequence>MGCGGSKDAAVAGKAVSYRRILTRKTDDSKSQEFSTTFDKIEGKQDGEKMANDVDEKTEKPPVIVVDGGDDVKSVEKGEVVEVEEEIEKEKEGCVVEEEVVKEGGGGEDLSEKEGEQMLKKQNQRWVLKKENHWFRDESIDYRMLQ</sequence>
<protein>
    <submittedName>
        <fullName evidence="2">Uncharacterized protein</fullName>
    </submittedName>
</protein>
<name>A0A9D5CVY3_9LILI</name>
<dbReference type="EMBL" id="JAGGNH010000002">
    <property type="protein sequence ID" value="KAJ0980691.1"/>
    <property type="molecule type" value="Genomic_DNA"/>
</dbReference>
<dbReference type="OrthoDB" id="10637669at2759"/>
<proteinExistence type="predicted"/>
<evidence type="ECO:0000313" key="2">
    <source>
        <dbReference type="EMBL" id="KAJ0980691.1"/>
    </source>
</evidence>
<feature type="compositionally biased region" description="Basic and acidic residues" evidence="1">
    <location>
        <begin position="39"/>
        <end position="57"/>
    </location>
</feature>
<evidence type="ECO:0000256" key="1">
    <source>
        <dbReference type="SAM" id="MobiDB-lite"/>
    </source>
</evidence>
<accession>A0A9D5CVY3</accession>
<evidence type="ECO:0000313" key="3">
    <source>
        <dbReference type="Proteomes" id="UP001085076"/>
    </source>
</evidence>
<dbReference type="Proteomes" id="UP001085076">
    <property type="component" value="Miscellaneous, Linkage group lg02"/>
</dbReference>
<keyword evidence="3" id="KW-1185">Reference proteome</keyword>
<comment type="caution">
    <text evidence="2">The sequence shown here is derived from an EMBL/GenBank/DDBJ whole genome shotgun (WGS) entry which is preliminary data.</text>
</comment>
<dbReference type="AlphaFoldDB" id="A0A9D5CVY3"/>